<gene>
    <name evidence="3" type="ORF">L227DRAFT_65007</name>
</gene>
<reference evidence="3" key="1">
    <citation type="journal article" date="2018" name="Genome Biol. Evol.">
        <title>Genomics and development of Lentinus tigrinus, a white-rot wood-decaying mushroom with dimorphic fruiting bodies.</title>
        <authorList>
            <person name="Wu B."/>
            <person name="Xu Z."/>
            <person name="Knudson A."/>
            <person name="Carlson A."/>
            <person name="Chen N."/>
            <person name="Kovaka S."/>
            <person name="LaButti K."/>
            <person name="Lipzen A."/>
            <person name="Pennachio C."/>
            <person name="Riley R."/>
            <person name="Schakwitz W."/>
            <person name="Umezawa K."/>
            <person name="Ohm R.A."/>
            <person name="Grigoriev I.V."/>
            <person name="Nagy L.G."/>
            <person name="Gibbons J."/>
            <person name="Hibbett D."/>
        </authorList>
    </citation>
    <scope>NUCLEOTIDE SEQUENCE [LARGE SCALE GENOMIC DNA]</scope>
    <source>
        <strain evidence="3">ALCF2SS1-6</strain>
    </source>
</reference>
<keyword evidence="4" id="KW-1185">Reference proteome</keyword>
<dbReference type="InterPro" id="IPR013087">
    <property type="entry name" value="Znf_C2H2_type"/>
</dbReference>
<keyword evidence="1" id="KW-0862">Zinc</keyword>
<feature type="domain" description="C2H2-type" evidence="2">
    <location>
        <begin position="249"/>
        <end position="274"/>
    </location>
</feature>
<protein>
    <recommendedName>
        <fullName evidence="2">C2H2-type domain-containing protein</fullName>
    </recommendedName>
</protein>
<evidence type="ECO:0000313" key="3">
    <source>
        <dbReference type="EMBL" id="RPD61305.1"/>
    </source>
</evidence>
<dbReference type="Proteomes" id="UP000313359">
    <property type="component" value="Unassembled WGS sequence"/>
</dbReference>
<dbReference type="OrthoDB" id="3069995at2759"/>
<accession>A0A5C2SBS2</accession>
<keyword evidence="1" id="KW-0479">Metal-binding</keyword>
<keyword evidence="1" id="KW-0863">Zinc-finger</keyword>
<dbReference type="PROSITE" id="PS50157">
    <property type="entry name" value="ZINC_FINGER_C2H2_2"/>
    <property type="match status" value="2"/>
</dbReference>
<organism evidence="3 4">
    <name type="scientific">Lentinus tigrinus ALCF2SS1-6</name>
    <dbReference type="NCBI Taxonomy" id="1328759"/>
    <lineage>
        <taxon>Eukaryota</taxon>
        <taxon>Fungi</taxon>
        <taxon>Dikarya</taxon>
        <taxon>Basidiomycota</taxon>
        <taxon>Agaricomycotina</taxon>
        <taxon>Agaricomycetes</taxon>
        <taxon>Polyporales</taxon>
        <taxon>Polyporaceae</taxon>
        <taxon>Lentinus</taxon>
    </lineage>
</organism>
<evidence type="ECO:0000256" key="1">
    <source>
        <dbReference type="PROSITE-ProRule" id="PRU00042"/>
    </source>
</evidence>
<dbReference type="AlphaFoldDB" id="A0A5C2SBS2"/>
<proteinExistence type="predicted"/>
<dbReference type="STRING" id="1328759.A0A5C2SBS2"/>
<name>A0A5C2SBS2_9APHY</name>
<dbReference type="PROSITE" id="PS00028">
    <property type="entry name" value="ZINC_FINGER_C2H2_1"/>
    <property type="match status" value="2"/>
</dbReference>
<feature type="domain" description="C2H2-type" evidence="2">
    <location>
        <begin position="219"/>
        <end position="247"/>
    </location>
</feature>
<evidence type="ECO:0000313" key="4">
    <source>
        <dbReference type="Proteomes" id="UP000313359"/>
    </source>
</evidence>
<dbReference type="Gene3D" id="3.30.160.60">
    <property type="entry name" value="Classic Zinc Finger"/>
    <property type="match status" value="1"/>
</dbReference>
<dbReference type="Pfam" id="PF00096">
    <property type="entry name" value="zf-C2H2"/>
    <property type="match status" value="1"/>
</dbReference>
<evidence type="ECO:0000259" key="2">
    <source>
        <dbReference type="PROSITE" id="PS50157"/>
    </source>
</evidence>
<dbReference type="SMART" id="SM00355">
    <property type="entry name" value="ZnF_C2H2"/>
    <property type="match status" value="2"/>
</dbReference>
<sequence length="282" mass="30339">MFSDAFDPSAFLLPSTFFAPVIASPGGIDADAAIHNEAIATDYEEAIEELTGARTGVGEAAASFPTAQVGHIPLTPVTSARAPGEPVHTQQGLHPQFLHDFTPTLGPLSGGSLLNGQATFPGPRDYDIFEPYRDSPPFSLFSAFDLSVFPDGPPDADTHAMPHAFDLPSQSTRDWAHATGWLTSFTPAVYTTPTVAALNTNIDSSIPPSGTGLTSGQKVRCPDCDQEFTRRGNMTQHWRSKHDPNPPRFPCPFPYCARTYGRRNDLAAHVRDKHPTPLGNTA</sequence>
<dbReference type="EMBL" id="ML122262">
    <property type="protein sequence ID" value="RPD61305.1"/>
    <property type="molecule type" value="Genomic_DNA"/>
</dbReference>
<dbReference type="GO" id="GO:0008270">
    <property type="term" value="F:zinc ion binding"/>
    <property type="evidence" value="ECO:0007669"/>
    <property type="project" value="UniProtKB-KW"/>
</dbReference>